<dbReference type="EMBL" id="CAXAMN010026956">
    <property type="protein sequence ID" value="CAK9107267.1"/>
    <property type="molecule type" value="Genomic_DNA"/>
</dbReference>
<comment type="caution">
    <text evidence="2">The sequence shown here is derived from an EMBL/GenBank/DDBJ whole genome shotgun (WGS) entry which is preliminary data.</text>
</comment>
<dbReference type="InterPro" id="IPR005331">
    <property type="entry name" value="Sulfotransferase"/>
</dbReference>
<organism evidence="2 3">
    <name type="scientific">Durusdinium trenchii</name>
    <dbReference type="NCBI Taxonomy" id="1381693"/>
    <lineage>
        <taxon>Eukaryota</taxon>
        <taxon>Sar</taxon>
        <taxon>Alveolata</taxon>
        <taxon>Dinophyceae</taxon>
        <taxon>Suessiales</taxon>
        <taxon>Symbiodiniaceae</taxon>
        <taxon>Durusdinium</taxon>
    </lineage>
</organism>
<sequence length="550" mass="62921">MWHLTFLVLCLFHCTWARFVAYFDRYLKEEWFALTGGRVRHTTPDAPCLRSFDADPRLLTASGGSLWGGVRRMLQQLKKCSFLGGRYVIFAPALLQSRAWRLEASGMGPIGEVLSQVWASEAEVELESRIQSQNVSNQQFHALSHLGVCVPPTCVRSLERQVGWHVVLKKLGLRGAYGQAPPRRSHVFVRLHGPQDAQLAVELSERLGDAFGAPKPAWYLQPSNWKSRPSRHGFTPSSLTLGYFDRMWGMWSTRLQVNSRQRTVMCAIPKVGLSQFYMLMQRIGLVNASYSDFADPNLRFADRVVAWFASHDYWRDVRWKFIVFVRDPLERFLSAFNDKCLQPSTHCGVDVRQGWANVTLSSSLHEKVRAFRLFVAVPIPTRTMLQNDHWILQSLYLLYGCQFTWQRVDFVGLMSSDQTGMNFQVRMMLHNILGFSWAVASSMAESYFPSTGFASEHAAKHHKINRGQAARTFQTFYSHKDTLHKVLRYVRQDYIAFGLPLPRWAADLVNASWERWGGVTKKGLNRATCTSHSSSIFLCPGNHMNSTRRV</sequence>
<feature type="chain" id="PRO_5045431012" description="Sulfotransferase domain-containing protein" evidence="1">
    <location>
        <begin position="18"/>
        <end position="550"/>
    </location>
</feature>
<keyword evidence="3" id="KW-1185">Reference proteome</keyword>
<dbReference type="Pfam" id="PF03567">
    <property type="entry name" value="Sulfotransfer_2"/>
    <property type="match status" value="1"/>
</dbReference>
<protein>
    <recommendedName>
        <fullName evidence="4">Sulfotransferase domain-containing protein</fullName>
    </recommendedName>
</protein>
<evidence type="ECO:0000313" key="3">
    <source>
        <dbReference type="Proteomes" id="UP001642484"/>
    </source>
</evidence>
<accession>A0ABP0S4K5</accession>
<keyword evidence="1" id="KW-0732">Signal</keyword>
<reference evidence="2 3" key="1">
    <citation type="submission" date="2024-02" db="EMBL/GenBank/DDBJ databases">
        <authorList>
            <person name="Chen Y."/>
            <person name="Shah S."/>
            <person name="Dougan E. K."/>
            <person name="Thang M."/>
            <person name="Chan C."/>
        </authorList>
    </citation>
    <scope>NUCLEOTIDE SEQUENCE [LARGE SCALE GENOMIC DNA]</scope>
</reference>
<evidence type="ECO:0000313" key="2">
    <source>
        <dbReference type="EMBL" id="CAK9107267.1"/>
    </source>
</evidence>
<name>A0ABP0S4K5_9DINO</name>
<evidence type="ECO:0008006" key="4">
    <source>
        <dbReference type="Google" id="ProtNLM"/>
    </source>
</evidence>
<dbReference type="Proteomes" id="UP001642484">
    <property type="component" value="Unassembled WGS sequence"/>
</dbReference>
<evidence type="ECO:0000256" key="1">
    <source>
        <dbReference type="SAM" id="SignalP"/>
    </source>
</evidence>
<proteinExistence type="predicted"/>
<gene>
    <name evidence="2" type="ORF">CCMP2556_LOCUS50070</name>
</gene>
<feature type="signal peptide" evidence="1">
    <location>
        <begin position="1"/>
        <end position="17"/>
    </location>
</feature>